<protein>
    <submittedName>
        <fullName evidence="2">Uncharacterized protein</fullName>
    </submittedName>
</protein>
<dbReference type="KEGG" id="asan:AWM72_01570"/>
<dbReference type="Proteomes" id="UP000069912">
    <property type="component" value="Chromosome"/>
</dbReference>
<dbReference type="Proteomes" id="UP000234239">
    <property type="component" value="Unassembled WGS sequence"/>
</dbReference>
<feature type="transmembrane region" description="Helical" evidence="1">
    <location>
        <begin position="39"/>
        <end position="57"/>
    </location>
</feature>
<dbReference type="EMBL" id="CP014160">
    <property type="protein sequence ID" value="AMB93525.1"/>
    <property type="molecule type" value="Genomic_DNA"/>
</dbReference>
<gene>
    <name evidence="2" type="ORF">AWM72_01570</name>
    <name evidence="3" type="ORF">CYJ28_07535</name>
</gene>
<evidence type="ECO:0000313" key="5">
    <source>
        <dbReference type="Proteomes" id="UP000234239"/>
    </source>
</evidence>
<dbReference type="EMBL" id="PKGY01000003">
    <property type="protein sequence ID" value="PKZ21746.1"/>
    <property type="molecule type" value="Genomic_DNA"/>
</dbReference>
<accession>A0A0X8FAD4</accession>
<keyword evidence="1" id="KW-1133">Transmembrane helix</keyword>
<dbReference type="AlphaFoldDB" id="A0A0X8FAD4"/>
<evidence type="ECO:0000313" key="4">
    <source>
        <dbReference type="Proteomes" id="UP000069912"/>
    </source>
</evidence>
<reference evidence="3 5" key="3">
    <citation type="submission" date="2017-12" db="EMBL/GenBank/DDBJ databases">
        <title>Phylogenetic diversity of female urinary microbiome.</title>
        <authorList>
            <person name="Thomas-White K."/>
            <person name="Wolfe A.J."/>
        </authorList>
    </citation>
    <scope>NUCLEOTIDE SEQUENCE [LARGE SCALE GENOMIC DNA]</scope>
    <source>
        <strain evidence="3 5">UMB0139</strain>
    </source>
</reference>
<sequence length="62" mass="7337">MLNKIHQFFYKLPDLVKFFYITVLTSATLDYLFEDGLTVFKVIVILAMTIFNCLIIFKPKEK</sequence>
<reference evidence="4" key="2">
    <citation type="submission" date="2016-01" db="EMBL/GenBank/DDBJ databases">
        <title>Six Aerococcus type strain genome sequencing and assembly using PacBio and Illumina Hiseq.</title>
        <authorList>
            <person name="Carkaci D."/>
            <person name="Dargis R."/>
            <person name="Nielsen X.C."/>
            <person name="Skovgaard O."/>
            <person name="Fuursted K."/>
            <person name="Christensen J.J."/>
        </authorList>
    </citation>
    <scope>NUCLEOTIDE SEQUENCE [LARGE SCALE GENOMIC DNA]</scope>
    <source>
        <strain evidence="4">CCUG43001</strain>
    </source>
</reference>
<keyword evidence="1" id="KW-0472">Membrane</keyword>
<evidence type="ECO:0000256" key="1">
    <source>
        <dbReference type="SAM" id="Phobius"/>
    </source>
</evidence>
<reference evidence="2 4" key="1">
    <citation type="journal article" date="2016" name="Genome Announc.">
        <title>Complete Genome Sequences of Aerococcus christensenii CCUG 28831T, Aerococcus sanguinicola CCUG 43001T, Aerococcus urinae CCUG 36881T, Aerococcus urinaeequi CCUG 28094T, Aerococcus urinaehominis CCUG 42038 BT, and Aerococcus viridans CCUG 4311T.</title>
        <authorList>
            <person name="Carkaci D."/>
            <person name="Dargis R."/>
            <person name="Nielsen X.C."/>
            <person name="Skovgaard O."/>
            <person name="Fuursted K."/>
            <person name="Christensen J.J."/>
        </authorList>
    </citation>
    <scope>NUCLEOTIDE SEQUENCE [LARGE SCALE GENOMIC DNA]</scope>
    <source>
        <strain evidence="2 4">CCUG43001</strain>
    </source>
</reference>
<organism evidence="2 4">
    <name type="scientific">Aerococcus sanguinicola</name>
    <dbReference type="NCBI Taxonomy" id="119206"/>
    <lineage>
        <taxon>Bacteria</taxon>
        <taxon>Bacillati</taxon>
        <taxon>Bacillota</taxon>
        <taxon>Bacilli</taxon>
        <taxon>Lactobacillales</taxon>
        <taxon>Aerococcaceae</taxon>
        <taxon>Aerococcus</taxon>
    </lineage>
</organism>
<evidence type="ECO:0000313" key="2">
    <source>
        <dbReference type="EMBL" id="AMB93525.1"/>
    </source>
</evidence>
<proteinExistence type="predicted"/>
<keyword evidence="4" id="KW-1185">Reference proteome</keyword>
<evidence type="ECO:0000313" key="3">
    <source>
        <dbReference type="EMBL" id="PKZ21746.1"/>
    </source>
</evidence>
<name>A0A0X8FAD4_9LACT</name>
<keyword evidence="1" id="KW-0812">Transmembrane</keyword>